<dbReference type="InterPro" id="IPR008279">
    <property type="entry name" value="PEP-util_enz_mobile_dom"/>
</dbReference>
<dbReference type="GO" id="GO:0016301">
    <property type="term" value="F:kinase activity"/>
    <property type="evidence" value="ECO:0007669"/>
    <property type="project" value="UniProtKB-KW"/>
</dbReference>
<feature type="domain" description="PEP-utilising enzyme mobile" evidence="1">
    <location>
        <begin position="43"/>
        <end position="122"/>
    </location>
</feature>
<keyword evidence="2" id="KW-0418">Kinase</keyword>
<dbReference type="PANTHER" id="PTHR22931:SF9">
    <property type="entry name" value="PYRUVATE, PHOSPHATE DIKINASE 1, CHLOROPLASTIC"/>
    <property type="match status" value="1"/>
</dbReference>
<dbReference type="AlphaFoldDB" id="A0A1G8JW03"/>
<sequence length="149" mass="15866">MKCADPILSGSLLCCWWRYGVAVGEIAFDEARARARHAAGAAVVLVRRDAETDDIAALEAATGLLTQRGASTSHAAVVARQLSKVCLVGCTALRLDEAQRTLQLGDVVMHEGEEVTLEGNDGAIYRGAVRRVVEPLGDLCARLARLRAP</sequence>
<gene>
    <name evidence="2" type="ORF">SAMN05216466_12150</name>
</gene>
<dbReference type="Pfam" id="PF00391">
    <property type="entry name" value="PEP-utilizers"/>
    <property type="match status" value="1"/>
</dbReference>
<name>A0A1G8JW03_9BURK</name>
<dbReference type="EMBL" id="FNCJ01000021">
    <property type="protein sequence ID" value="SDI34760.1"/>
    <property type="molecule type" value="Genomic_DNA"/>
</dbReference>
<dbReference type="PROSITE" id="PS00370">
    <property type="entry name" value="PEP_ENZYMES_PHOS_SITE"/>
    <property type="match status" value="1"/>
</dbReference>
<accession>A0A1G8JW03</accession>
<reference evidence="2 3" key="1">
    <citation type="submission" date="2016-10" db="EMBL/GenBank/DDBJ databases">
        <authorList>
            <person name="de Groot N.N."/>
        </authorList>
    </citation>
    <scope>NUCLEOTIDE SEQUENCE [LARGE SCALE GENOMIC DNA]</scope>
    <source>
        <strain evidence="2 3">LMG 2247</strain>
    </source>
</reference>
<organism evidence="2 3">
    <name type="scientific">Paraburkholderia phenazinium</name>
    <dbReference type="NCBI Taxonomy" id="60549"/>
    <lineage>
        <taxon>Bacteria</taxon>
        <taxon>Pseudomonadati</taxon>
        <taxon>Pseudomonadota</taxon>
        <taxon>Betaproteobacteria</taxon>
        <taxon>Burkholderiales</taxon>
        <taxon>Burkholderiaceae</taxon>
        <taxon>Paraburkholderia</taxon>
    </lineage>
</organism>
<protein>
    <submittedName>
        <fullName evidence="2">Pyruvate, orthophosphate dikinase</fullName>
    </submittedName>
</protein>
<evidence type="ECO:0000313" key="2">
    <source>
        <dbReference type="EMBL" id="SDI34760.1"/>
    </source>
</evidence>
<keyword evidence="2" id="KW-0808">Transferase</keyword>
<dbReference type="PANTHER" id="PTHR22931">
    <property type="entry name" value="PHOSPHOENOLPYRUVATE DIKINASE-RELATED"/>
    <property type="match status" value="1"/>
</dbReference>
<dbReference type="Gene3D" id="3.50.30.10">
    <property type="entry name" value="Phosphohistidine domain"/>
    <property type="match status" value="1"/>
</dbReference>
<dbReference type="GO" id="GO:0050242">
    <property type="term" value="F:pyruvate, phosphate dikinase activity"/>
    <property type="evidence" value="ECO:0007669"/>
    <property type="project" value="InterPro"/>
</dbReference>
<evidence type="ECO:0000259" key="1">
    <source>
        <dbReference type="Pfam" id="PF00391"/>
    </source>
</evidence>
<dbReference type="InterPro" id="IPR010121">
    <property type="entry name" value="Pyruvate_phosphate_dikinase"/>
</dbReference>
<dbReference type="InterPro" id="IPR018274">
    <property type="entry name" value="PEP_util_AS"/>
</dbReference>
<dbReference type="InterPro" id="IPR036637">
    <property type="entry name" value="Phosphohistidine_dom_sf"/>
</dbReference>
<keyword evidence="2" id="KW-0670">Pyruvate</keyword>
<evidence type="ECO:0000313" key="3">
    <source>
        <dbReference type="Proteomes" id="UP000199706"/>
    </source>
</evidence>
<dbReference type="Proteomes" id="UP000199706">
    <property type="component" value="Unassembled WGS sequence"/>
</dbReference>
<proteinExistence type="predicted"/>
<dbReference type="SUPFAM" id="SSF52009">
    <property type="entry name" value="Phosphohistidine domain"/>
    <property type="match status" value="1"/>
</dbReference>